<evidence type="ECO:0000256" key="1">
    <source>
        <dbReference type="SAM" id="MobiDB-lite"/>
    </source>
</evidence>
<proteinExistence type="predicted"/>
<dbReference type="AlphaFoldDB" id="A0AAD4BTW5"/>
<evidence type="ECO:0008006" key="5">
    <source>
        <dbReference type="Google" id="ProtNLM"/>
    </source>
</evidence>
<dbReference type="EMBL" id="WHUW01000013">
    <property type="protein sequence ID" value="KAF8440009.1"/>
    <property type="molecule type" value="Genomic_DNA"/>
</dbReference>
<reference evidence="3" key="2">
    <citation type="journal article" date="2020" name="Nat. Commun.">
        <title>Large-scale genome sequencing of mycorrhizal fungi provides insights into the early evolution of symbiotic traits.</title>
        <authorList>
            <person name="Miyauchi S."/>
            <person name="Kiss E."/>
            <person name="Kuo A."/>
            <person name="Drula E."/>
            <person name="Kohler A."/>
            <person name="Sanchez-Garcia M."/>
            <person name="Morin E."/>
            <person name="Andreopoulos B."/>
            <person name="Barry K.W."/>
            <person name="Bonito G."/>
            <person name="Buee M."/>
            <person name="Carver A."/>
            <person name="Chen C."/>
            <person name="Cichocki N."/>
            <person name="Clum A."/>
            <person name="Culley D."/>
            <person name="Crous P.W."/>
            <person name="Fauchery L."/>
            <person name="Girlanda M."/>
            <person name="Hayes R.D."/>
            <person name="Keri Z."/>
            <person name="LaButti K."/>
            <person name="Lipzen A."/>
            <person name="Lombard V."/>
            <person name="Magnuson J."/>
            <person name="Maillard F."/>
            <person name="Murat C."/>
            <person name="Nolan M."/>
            <person name="Ohm R.A."/>
            <person name="Pangilinan J."/>
            <person name="Pereira M.F."/>
            <person name="Perotto S."/>
            <person name="Peter M."/>
            <person name="Pfister S."/>
            <person name="Riley R."/>
            <person name="Sitrit Y."/>
            <person name="Stielow J.B."/>
            <person name="Szollosi G."/>
            <person name="Zifcakova L."/>
            <person name="Stursova M."/>
            <person name="Spatafora J.W."/>
            <person name="Tedersoo L."/>
            <person name="Vaario L.M."/>
            <person name="Yamada A."/>
            <person name="Yan M."/>
            <person name="Wang P."/>
            <person name="Xu J."/>
            <person name="Bruns T."/>
            <person name="Baldrian P."/>
            <person name="Vilgalys R."/>
            <person name="Dunand C."/>
            <person name="Henrissat B."/>
            <person name="Grigoriev I.V."/>
            <person name="Hibbett D."/>
            <person name="Nagy L.G."/>
            <person name="Martin F.M."/>
        </authorList>
    </citation>
    <scope>NUCLEOTIDE SEQUENCE</scope>
    <source>
        <strain evidence="3">BED1</strain>
    </source>
</reference>
<accession>A0AAD4BTW5</accession>
<reference evidence="3" key="1">
    <citation type="submission" date="2019-10" db="EMBL/GenBank/DDBJ databases">
        <authorList>
            <consortium name="DOE Joint Genome Institute"/>
            <person name="Kuo A."/>
            <person name="Miyauchi S."/>
            <person name="Kiss E."/>
            <person name="Drula E."/>
            <person name="Kohler A."/>
            <person name="Sanchez-Garcia M."/>
            <person name="Andreopoulos B."/>
            <person name="Barry K.W."/>
            <person name="Bonito G."/>
            <person name="Buee M."/>
            <person name="Carver A."/>
            <person name="Chen C."/>
            <person name="Cichocki N."/>
            <person name="Clum A."/>
            <person name="Culley D."/>
            <person name="Crous P.W."/>
            <person name="Fauchery L."/>
            <person name="Girlanda M."/>
            <person name="Hayes R."/>
            <person name="Keri Z."/>
            <person name="LaButti K."/>
            <person name="Lipzen A."/>
            <person name="Lombard V."/>
            <person name="Magnuson J."/>
            <person name="Maillard F."/>
            <person name="Morin E."/>
            <person name="Murat C."/>
            <person name="Nolan M."/>
            <person name="Ohm R."/>
            <person name="Pangilinan J."/>
            <person name="Pereira M."/>
            <person name="Perotto S."/>
            <person name="Peter M."/>
            <person name="Riley R."/>
            <person name="Sitrit Y."/>
            <person name="Stielow B."/>
            <person name="Szollosi G."/>
            <person name="Zifcakova L."/>
            <person name="Stursova M."/>
            <person name="Spatafora J.W."/>
            <person name="Tedersoo L."/>
            <person name="Vaario L.-M."/>
            <person name="Yamada A."/>
            <person name="Yan M."/>
            <person name="Wang P."/>
            <person name="Xu J."/>
            <person name="Bruns T."/>
            <person name="Baldrian P."/>
            <person name="Vilgalys R."/>
            <person name="Henrissat B."/>
            <person name="Grigoriev I.V."/>
            <person name="Hibbett D."/>
            <person name="Nagy L.G."/>
            <person name="Martin F.M."/>
        </authorList>
    </citation>
    <scope>NUCLEOTIDE SEQUENCE</scope>
    <source>
        <strain evidence="3">BED1</strain>
    </source>
</reference>
<evidence type="ECO:0000313" key="3">
    <source>
        <dbReference type="EMBL" id="KAF8440009.1"/>
    </source>
</evidence>
<protein>
    <recommendedName>
        <fullName evidence="5">Secreted protein</fullName>
    </recommendedName>
</protein>
<evidence type="ECO:0000313" key="4">
    <source>
        <dbReference type="Proteomes" id="UP001194468"/>
    </source>
</evidence>
<organism evidence="3 4">
    <name type="scientific">Boletus edulis BED1</name>
    <dbReference type="NCBI Taxonomy" id="1328754"/>
    <lineage>
        <taxon>Eukaryota</taxon>
        <taxon>Fungi</taxon>
        <taxon>Dikarya</taxon>
        <taxon>Basidiomycota</taxon>
        <taxon>Agaricomycotina</taxon>
        <taxon>Agaricomycetes</taxon>
        <taxon>Agaricomycetidae</taxon>
        <taxon>Boletales</taxon>
        <taxon>Boletineae</taxon>
        <taxon>Boletaceae</taxon>
        <taxon>Boletoideae</taxon>
        <taxon>Boletus</taxon>
    </lineage>
</organism>
<evidence type="ECO:0000256" key="2">
    <source>
        <dbReference type="SAM" id="SignalP"/>
    </source>
</evidence>
<dbReference type="Proteomes" id="UP001194468">
    <property type="component" value="Unassembled WGS sequence"/>
</dbReference>
<feature type="region of interest" description="Disordered" evidence="1">
    <location>
        <begin position="70"/>
        <end position="100"/>
    </location>
</feature>
<gene>
    <name evidence="3" type="ORF">L210DRAFT_3541425</name>
</gene>
<keyword evidence="4" id="KW-1185">Reference proteome</keyword>
<feature type="signal peptide" evidence="2">
    <location>
        <begin position="1"/>
        <end position="28"/>
    </location>
</feature>
<name>A0AAD4BTW5_BOLED</name>
<comment type="caution">
    <text evidence="3">The sequence shown here is derived from an EMBL/GenBank/DDBJ whole genome shotgun (WGS) entry which is preliminary data.</text>
</comment>
<keyword evidence="2" id="KW-0732">Signal</keyword>
<sequence length="100" mass="11011">MKRLDNQVVSGKYLLLVVLLLEVRKLRPVSVQLVGPKSTVTGNNKHSLLSWPGDAPMTRTDHPAKHVWIPSGDHPRKMSVHHSGWTPSTLGCSPDHPHSG</sequence>
<feature type="chain" id="PRO_5042053215" description="Secreted protein" evidence="2">
    <location>
        <begin position="29"/>
        <end position="100"/>
    </location>
</feature>